<organism evidence="1 2">
    <name type="scientific">Cricetulus griseus</name>
    <name type="common">Chinese hamster</name>
    <name type="synonym">Cricetulus barabensis griseus</name>
    <dbReference type="NCBI Taxonomy" id="10029"/>
    <lineage>
        <taxon>Eukaryota</taxon>
        <taxon>Metazoa</taxon>
        <taxon>Chordata</taxon>
        <taxon>Craniata</taxon>
        <taxon>Vertebrata</taxon>
        <taxon>Euteleostomi</taxon>
        <taxon>Mammalia</taxon>
        <taxon>Eutheria</taxon>
        <taxon>Euarchontoglires</taxon>
        <taxon>Glires</taxon>
        <taxon>Rodentia</taxon>
        <taxon>Myomorpha</taxon>
        <taxon>Muroidea</taxon>
        <taxon>Cricetidae</taxon>
        <taxon>Cricetinae</taxon>
        <taxon>Cricetulus</taxon>
    </lineage>
</organism>
<name>A0A061IEY6_CRIGR</name>
<evidence type="ECO:0000313" key="1">
    <source>
        <dbReference type="EMBL" id="ERE84739.1"/>
    </source>
</evidence>
<gene>
    <name evidence="1" type="ORF">H671_2g5735</name>
</gene>
<dbReference type="Proteomes" id="UP000030759">
    <property type="component" value="Unassembled WGS sequence"/>
</dbReference>
<evidence type="ECO:0000313" key="2">
    <source>
        <dbReference type="Proteomes" id="UP000030759"/>
    </source>
</evidence>
<protein>
    <submittedName>
        <fullName evidence="1">Trafficking protein particle complex subunit 9</fullName>
    </submittedName>
</protein>
<accession>A0A061IEY6</accession>
<sequence>MLSTSCFLGYCKCLAKDAGLDGSSTRQCHLLLDVFNSTEHELTICARNNSELVLHASECQRFWDERL</sequence>
<reference evidence="2" key="1">
    <citation type="journal article" date="2013" name="Nat. Biotechnol.">
        <title>Chinese hamster genome sequenced from sorted chromosomes.</title>
        <authorList>
            <person name="Brinkrolf K."/>
            <person name="Rupp O."/>
            <person name="Laux H."/>
            <person name="Kollin F."/>
            <person name="Ernst W."/>
            <person name="Linke B."/>
            <person name="Kofler R."/>
            <person name="Romand S."/>
            <person name="Hesse F."/>
            <person name="Budach W.E."/>
            <person name="Galosy S."/>
            <person name="Muller D."/>
            <person name="Noll T."/>
            <person name="Wienberg J."/>
            <person name="Jostock T."/>
            <person name="Leonard M."/>
            <person name="Grillari J."/>
            <person name="Tauch A."/>
            <person name="Goesmann A."/>
            <person name="Helk B."/>
            <person name="Mott J.E."/>
            <person name="Puhler A."/>
            <person name="Borth N."/>
        </authorList>
    </citation>
    <scope>NUCLEOTIDE SEQUENCE [LARGE SCALE GENOMIC DNA]</scope>
    <source>
        <strain evidence="2">17A/GY</strain>
    </source>
</reference>
<dbReference type="AlphaFoldDB" id="A0A061IEY6"/>
<dbReference type="EMBL" id="KE667830">
    <property type="protein sequence ID" value="ERE84739.1"/>
    <property type="molecule type" value="Genomic_DNA"/>
</dbReference>
<proteinExistence type="predicted"/>